<dbReference type="GO" id="GO:0005886">
    <property type="term" value="C:plasma membrane"/>
    <property type="evidence" value="ECO:0007669"/>
    <property type="project" value="UniProtKB-UniRule"/>
</dbReference>
<dbReference type="RefSeq" id="WP_089376386.1">
    <property type="nucleotide sequence ID" value="NZ_FZOA01000015.1"/>
</dbReference>
<evidence type="ECO:0000256" key="6">
    <source>
        <dbReference type="ARBA" id="ARBA00022989"/>
    </source>
</evidence>
<feature type="transmembrane region" description="Helical" evidence="9">
    <location>
        <begin position="30"/>
        <end position="47"/>
    </location>
</feature>
<evidence type="ECO:0000256" key="7">
    <source>
        <dbReference type="ARBA" id="ARBA00023010"/>
    </source>
</evidence>
<evidence type="ECO:0000256" key="5">
    <source>
        <dbReference type="ARBA" id="ARBA00022927"/>
    </source>
</evidence>
<dbReference type="Proteomes" id="UP000198305">
    <property type="component" value="Unassembled WGS sequence"/>
</dbReference>
<organism evidence="10 11">
    <name type="scientific">Methylobacillus rhizosphaerae</name>
    <dbReference type="NCBI Taxonomy" id="551994"/>
    <lineage>
        <taxon>Bacteria</taxon>
        <taxon>Pseudomonadati</taxon>
        <taxon>Pseudomonadota</taxon>
        <taxon>Betaproteobacteria</taxon>
        <taxon>Nitrosomonadales</taxon>
        <taxon>Methylophilaceae</taxon>
        <taxon>Methylobacillus</taxon>
    </lineage>
</organism>
<comment type="function">
    <text evidence="9">Essential subunit of the Sec protein translocation channel SecYEG. Clamps together the 2 halves of SecY. May contact the channel plug during translocation.</text>
</comment>
<dbReference type="PANTHER" id="PTHR33910">
    <property type="entry name" value="PROTEIN TRANSLOCASE SUBUNIT SECE"/>
    <property type="match status" value="1"/>
</dbReference>
<dbReference type="GO" id="GO:0008320">
    <property type="term" value="F:protein transmembrane transporter activity"/>
    <property type="evidence" value="ECO:0007669"/>
    <property type="project" value="UniProtKB-UniRule"/>
</dbReference>
<dbReference type="NCBIfam" id="TIGR00964">
    <property type="entry name" value="secE_bact"/>
    <property type="match status" value="1"/>
</dbReference>
<keyword evidence="8 9" id="KW-0472">Membrane</keyword>
<keyword evidence="3 9" id="KW-1003">Cell membrane</keyword>
<dbReference type="PRINTS" id="PR01650">
    <property type="entry name" value="SECETRNLCASE"/>
</dbReference>
<dbReference type="AlphaFoldDB" id="A0A239B913"/>
<dbReference type="GO" id="GO:0009306">
    <property type="term" value="P:protein secretion"/>
    <property type="evidence" value="ECO:0007669"/>
    <property type="project" value="UniProtKB-UniRule"/>
</dbReference>
<protein>
    <recommendedName>
        <fullName evidence="9">Protein translocase subunit SecE</fullName>
    </recommendedName>
</protein>
<dbReference type="OrthoDB" id="9806365at2"/>
<dbReference type="InterPro" id="IPR005807">
    <property type="entry name" value="SecE_bac"/>
</dbReference>
<dbReference type="GO" id="GO:0043952">
    <property type="term" value="P:protein transport by the Sec complex"/>
    <property type="evidence" value="ECO:0007669"/>
    <property type="project" value="UniProtKB-UniRule"/>
</dbReference>
<dbReference type="Pfam" id="PF00584">
    <property type="entry name" value="SecE"/>
    <property type="match status" value="1"/>
</dbReference>
<dbReference type="InterPro" id="IPR038379">
    <property type="entry name" value="SecE_sf"/>
</dbReference>
<dbReference type="NCBIfam" id="NF004371">
    <property type="entry name" value="PRK05740.1-1"/>
    <property type="match status" value="1"/>
</dbReference>
<dbReference type="HAMAP" id="MF_00422">
    <property type="entry name" value="SecE"/>
    <property type="match status" value="1"/>
</dbReference>
<evidence type="ECO:0000256" key="2">
    <source>
        <dbReference type="ARBA" id="ARBA00022448"/>
    </source>
</evidence>
<comment type="subunit">
    <text evidence="9">Component of the Sec protein translocase complex. Heterotrimer consisting of SecY, SecE and SecG subunits. The heterotrimers can form oligomers, although 1 heterotrimer is thought to be able to translocate proteins. Interacts with the ribosome. Interacts with SecDF, and other proteins may be involved. Interacts with SecA.</text>
</comment>
<evidence type="ECO:0000256" key="8">
    <source>
        <dbReference type="ARBA" id="ARBA00023136"/>
    </source>
</evidence>
<dbReference type="GO" id="GO:0006605">
    <property type="term" value="P:protein targeting"/>
    <property type="evidence" value="ECO:0007669"/>
    <property type="project" value="UniProtKB-UniRule"/>
</dbReference>
<reference evidence="11" key="1">
    <citation type="submission" date="2017-06" db="EMBL/GenBank/DDBJ databases">
        <authorList>
            <person name="Varghese N."/>
            <person name="Submissions S."/>
        </authorList>
    </citation>
    <scope>NUCLEOTIDE SEQUENCE [LARGE SCALE GENOMIC DNA]</scope>
    <source>
        <strain evidence="11">Ca-68</strain>
    </source>
</reference>
<keyword evidence="11" id="KW-1185">Reference proteome</keyword>
<evidence type="ECO:0000256" key="9">
    <source>
        <dbReference type="HAMAP-Rule" id="MF_00422"/>
    </source>
</evidence>
<proteinExistence type="inferred from homology"/>
<feature type="transmembrane region" description="Helical" evidence="9">
    <location>
        <begin position="7"/>
        <end position="24"/>
    </location>
</feature>
<dbReference type="PANTHER" id="PTHR33910:SF1">
    <property type="entry name" value="PROTEIN TRANSLOCASE SUBUNIT SECE"/>
    <property type="match status" value="1"/>
</dbReference>
<keyword evidence="7 9" id="KW-0811">Translocation</keyword>
<keyword evidence="2 9" id="KW-0813">Transport</keyword>
<name>A0A239B913_9PROT</name>
<feature type="transmembrane region" description="Helical" evidence="9">
    <location>
        <begin position="83"/>
        <end position="107"/>
    </location>
</feature>
<evidence type="ECO:0000256" key="3">
    <source>
        <dbReference type="ARBA" id="ARBA00022475"/>
    </source>
</evidence>
<accession>A0A239B913</accession>
<keyword evidence="4 9" id="KW-0812">Transmembrane</keyword>
<comment type="similarity">
    <text evidence="9">Belongs to the SecE/SEC61-gamma family.</text>
</comment>
<comment type="caution">
    <text evidence="9">Lacks conserved residue(s) required for the propagation of feature annotation.</text>
</comment>
<sequence length="115" mass="12392">MTEKIKLVISLLLVAAGVAGFYLLADQALVVRILAFLAGIVAALLVLKTTVTGQGAFAFAREAVIETRKVVWPSRKETIQTTAAVFGLVIVMAIFLWVVDIGFMWVVKQVMGRGA</sequence>
<evidence type="ECO:0000256" key="1">
    <source>
        <dbReference type="ARBA" id="ARBA00004370"/>
    </source>
</evidence>
<evidence type="ECO:0000313" key="11">
    <source>
        <dbReference type="Proteomes" id="UP000198305"/>
    </source>
</evidence>
<keyword evidence="5 9" id="KW-0653">Protein transport</keyword>
<dbReference type="GO" id="GO:0065002">
    <property type="term" value="P:intracellular protein transmembrane transport"/>
    <property type="evidence" value="ECO:0007669"/>
    <property type="project" value="UniProtKB-UniRule"/>
</dbReference>
<dbReference type="EMBL" id="FZOA01000015">
    <property type="protein sequence ID" value="SNS04021.1"/>
    <property type="molecule type" value="Genomic_DNA"/>
</dbReference>
<dbReference type="InterPro" id="IPR001901">
    <property type="entry name" value="Translocase_SecE/Sec61-g"/>
</dbReference>
<dbReference type="Gene3D" id="1.20.5.1030">
    <property type="entry name" value="Preprotein translocase secy subunit"/>
    <property type="match status" value="1"/>
</dbReference>
<evidence type="ECO:0000256" key="4">
    <source>
        <dbReference type="ARBA" id="ARBA00022692"/>
    </source>
</evidence>
<keyword evidence="6 9" id="KW-1133">Transmembrane helix</keyword>
<comment type="subcellular location">
    <subcellularLocation>
        <location evidence="1">Membrane</location>
    </subcellularLocation>
</comment>
<evidence type="ECO:0000313" key="10">
    <source>
        <dbReference type="EMBL" id="SNS04021.1"/>
    </source>
</evidence>
<gene>
    <name evidence="9" type="primary">secE</name>
    <name evidence="10" type="ORF">SAMN05192560_2342</name>
</gene>